<organism evidence="1 2">
    <name type="scientific">Marinomonas polaris DSM 16579</name>
    <dbReference type="NCBI Taxonomy" id="1122206"/>
    <lineage>
        <taxon>Bacteria</taxon>
        <taxon>Pseudomonadati</taxon>
        <taxon>Pseudomonadota</taxon>
        <taxon>Gammaproteobacteria</taxon>
        <taxon>Oceanospirillales</taxon>
        <taxon>Oceanospirillaceae</taxon>
        <taxon>Marinomonas</taxon>
    </lineage>
</organism>
<accession>A0A1M5K1F3</accession>
<dbReference type="EMBL" id="FQVF01000022">
    <property type="protein sequence ID" value="SHG46143.1"/>
    <property type="molecule type" value="Genomic_DNA"/>
</dbReference>
<gene>
    <name evidence="1" type="ORF">SAMN02745753_03964</name>
</gene>
<dbReference type="InterPro" id="IPR011009">
    <property type="entry name" value="Kinase-like_dom_sf"/>
</dbReference>
<dbReference type="Pfam" id="PF10707">
    <property type="entry name" value="YrbL-PhoP_reg"/>
    <property type="match status" value="1"/>
</dbReference>
<dbReference type="OrthoDB" id="595236at2"/>
<name>A0A1M5K1F3_9GAMM</name>
<dbReference type="AlphaFoldDB" id="A0A1M5K1F3"/>
<reference evidence="2" key="1">
    <citation type="submission" date="2016-11" db="EMBL/GenBank/DDBJ databases">
        <authorList>
            <person name="Varghese N."/>
            <person name="Submissions S."/>
        </authorList>
    </citation>
    <scope>NUCLEOTIDE SEQUENCE [LARGE SCALE GENOMIC DNA]</scope>
    <source>
        <strain evidence="2">DSM 16579</strain>
    </source>
</reference>
<keyword evidence="2" id="KW-1185">Reference proteome</keyword>
<protein>
    <submittedName>
        <fullName evidence="1">PhoP regulatory network protein YrbL</fullName>
    </submittedName>
</protein>
<evidence type="ECO:0000313" key="1">
    <source>
        <dbReference type="EMBL" id="SHG46143.1"/>
    </source>
</evidence>
<dbReference type="SUPFAM" id="SSF56112">
    <property type="entry name" value="Protein kinase-like (PK-like)"/>
    <property type="match status" value="1"/>
</dbReference>
<dbReference type="RefSeq" id="WP_072841417.1">
    <property type="nucleotide sequence ID" value="NZ_FQVF01000022.1"/>
</dbReference>
<evidence type="ECO:0000313" key="2">
    <source>
        <dbReference type="Proteomes" id="UP000184517"/>
    </source>
</evidence>
<dbReference type="STRING" id="1122206.SAMN02745753_03964"/>
<dbReference type="InterPro" id="IPR019647">
    <property type="entry name" value="PhoP_reg_network_YrbL"/>
</dbReference>
<proteinExistence type="predicted"/>
<dbReference type="Proteomes" id="UP000184517">
    <property type="component" value="Unassembled WGS sequence"/>
</dbReference>
<sequence length="198" mass="22707">MSSNTSELSTKDTKVFLKEQDLIGQGNERSCFTNPLNKNTCVKVIRTKHRSQNKIEKYYYTKLKKRNNLSPFISEYYGEINTNLGKGLVFEKILDSDGCSSESLYTLMKNNAISLSEAKKILKTVFEDLYQNAILLGDVTKDQILLKKTDHGYTPKIIDGLGTRRYGIKLFLMSNIKSFARRKLKKSWKTLEVDLELA</sequence>